<sequence length="324" mass="37120">MDNGEQFDHEEYQFFRKVSQMALNKDNSAQALRNNKQLQPANRNGRVIDPNTPFPNNGLALVSASKTSVPTLSWEEAEKRARFKEAAASRPNNVTIIPVKRDENGNVLCPETNCSFRATSVTLVIDHIHHKFPRQNKGDPKHQCPLCDKLIRDLRPHLQSHYFEFLPCTWPGCEEQFKKESDIKAHVKSYHQKIPKKTEELKCETCGKVCMTRKAYTAHLHIHEEGLEQCPSCDRLIEHHKLPCHLCYHCPGREKKIGRCHLCGGEFSVNNMANHMHKAHTESEEVQAFGKNAGITGMDGLYTEEYMAFVVAFMHRVTDKFVEK</sequence>
<evidence type="ECO:0000256" key="4">
    <source>
        <dbReference type="ARBA" id="ARBA00022771"/>
    </source>
</evidence>
<comment type="caution">
    <text evidence="8">The sequence shown here is derived from an EMBL/GenBank/DDBJ whole genome shotgun (WGS) entry which is preliminary data.</text>
</comment>
<keyword evidence="5" id="KW-0862">Zinc</keyword>
<evidence type="ECO:0000256" key="5">
    <source>
        <dbReference type="ARBA" id="ARBA00022833"/>
    </source>
</evidence>
<dbReference type="GO" id="GO:0005634">
    <property type="term" value="C:nucleus"/>
    <property type="evidence" value="ECO:0007669"/>
    <property type="project" value="UniProtKB-SubCell"/>
</dbReference>
<dbReference type="PROSITE" id="PS00028">
    <property type="entry name" value="ZINC_FINGER_C2H2_1"/>
    <property type="match status" value="2"/>
</dbReference>
<keyword evidence="2" id="KW-0479">Metal-binding</keyword>
<evidence type="ECO:0000259" key="7">
    <source>
        <dbReference type="PROSITE" id="PS00028"/>
    </source>
</evidence>
<dbReference type="PANTHER" id="PTHR24406">
    <property type="entry name" value="TRANSCRIPTIONAL REPRESSOR CTCFL-RELATED"/>
    <property type="match status" value="1"/>
</dbReference>
<protein>
    <submittedName>
        <fullName evidence="8">Zinc finger protein 112</fullName>
    </submittedName>
</protein>
<dbReference type="AlphaFoldDB" id="A0AA39YCG3"/>
<organism evidence="8 9">
    <name type="scientific">Lasiodiplodia hormozganensis</name>
    <dbReference type="NCBI Taxonomy" id="869390"/>
    <lineage>
        <taxon>Eukaryota</taxon>
        <taxon>Fungi</taxon>
        <taxon>Dikarya</taxon>
        <taxon>Ascomycota</taxon>
        <taxon>Pezizomycotina</taxon>
        <taxon>Dothideomycetes</taxon>
        <taxon>Dothideomycetes incertae sedis</taxon>
        <taxon>Botryosphaeriales</taxon>
        <taxon>Botryosphaeriaceae</taxon>
        <taxon>Lasiodiplodia</taxon>
    </lineage>
</organism>
<evidence type="ECO:0000313" key="9">
    <source>
        <dbReference type="Proteomes" id="UP001175001"/>
    </source>
</evidence>
<keyword evidence="9" id="KW-1185">Reference proteome</keyword>
<dbReference type="InterPro" id="IPR013087">
    <property type="entry name" value="Znf_C2H2_type"/>
</dbReference>
<dbReference type="InterPro" id="IPR050888">
    <property type="entry name" value="ZnF_C2H2-type_TF"/>
</dbReference>
<comment type="subcellular location">
    <subcellularLocation>
        <location evidence="1">Nucleus</location>
    </subcellularLocation>
</comment>
<keyword evidence="6" id="KW-0539">Nucleus</keyword>
<dbReference type="EMBL" id="JAUJDW010000040">
    <property type="protein sequence ID" value="KAK0650099.1"/>
    <property type="molecule type" value="Genomic_DNA"/>
</dbReference>
<reference evidence="8" key="1">
    <citation type="submission" date="2023-06" db="EMBL/GenBank/DDBJ databases">
        <title>Multi-omics analyses reveal the molecular pathogenesis toolkit of Lasiodiplodia hormozganensis, a cross-kingdom pathogen.</title>
        <authorList>
            <person name="Felix C."/>
            <person name="Meneses R."/>
            <person name="Goncalves M.F.M."/>
            <person name="Tilleman L."/>
            <person name="Duarte A.S."/>
            <person name="Jorrin-Novo J.V."/>
            <person name="Van De Peer Y."/>
            <person name="Deforce D."/>
            <person name="Van Nieuwerburgh F."/>
            <person name="Esteves A.C."/>
            <person name="Alves A."/>
        </authorList>
    </citation>
    <scope>NUCLEOTIDE SEQUENCE</scope>
    <source>
        <strain evidence="8">CBS 339.90</strain>
    </source>
</reference>
<evidence type="ECO:0000256" key="3">
    <source>
        <dbReference type="ARBA" id="ARBA00022737"/>
    </source>
</evidence>
<name>A0AA39YCG3_9PEZI</name>
<proteinExistence type="predicted"/>
<evidence type="ECO:0000256" key="2">
    <source>
        <dbReference type="ARBA" id="ARBA00022723"/>
    </source>
</evidence>
<keyword evidence="4" id="KW-0863">Zinc-finger</keyword>
<dbReference type="GO" id="GO:0008270">
    <property type="term" value="F:zinc ion binding"/>
    <property type="evidence" value="ECO:0007669"/>
    <property type="project" value="UniProtKB-KW"/>
</dbReference>
<gene>
    <name evidence="8" type="primary">Znf112</name>
    <name evidence="8" type="ORF">DIS24_g7197</name>
</gene>
<dbReference type="SMART" id="SM00355">
    <property type="entry name" value="ZnF_C2H2"/>
    <property type="match status" value="5"/>
</dbReference>
<feature type="domain" description="C2H2-type" evidence="7">
    <location>
        <begin position="203"/>
        <end position="223"/>
    </location>
</feature>
<evidence type="ECO:0000313" key="8">
    <source>
        <dbReference type="EMBL" id="KAK0650099.1"/>
    </source>
</evidence>
<dbReference type="Proteomes" id="UP001175001">
    <property type="component" value="Unassembled WGS sequence"/>
</dbReference>
<dbReference type="Gene3D" id="3.30.160.60">
    <property type="entry name" value="Classic Zinc Finger"/>
    <property type="match status" value="1"/>
</dbReference>
<evidence type="ECO:0000256" key="1">
    <source>
        <dbReference type="ARBA" id="ARBA00004123"/>
    </source>
</evidence>
<feature type="domain" description="C2H2-type" evidence="7">
    <location>
        <begin position="168"/>
        <end position="191"/>
    </location>
</feature>
<accession>A0AA39YCG3</accession>
<keyword evidence="3" id="KW-0677">Repeat</keyword>
<evidence type="ECO:0000256" key="6">
    <source>
        <dbReference type="ARBA" id="ARBA00023242"/>
    </source>
</evidence>